<dbReference type="GO" id="GO:0006826">
    <property type="term" value="P:iron ion transport"/>
    <property type="evidence" value="ECO:0007669"/>
    <property type="project" value="TreeGrafter"/>
</dbReference>
<dbReference type="PANTHER" id="PTHR32361:SF26">
    <property type="entry name" value="FAD-BINDING 8 DOMAIN-CONTAINING PROTEIN-RELATED"/>
    <property type="match status" value="1"/>
</dbReference>
<keyword evidence="1" id="KW-0813">Transport</keyword>
<accession>A0A5N6E528</accession>
<gene>
    <name evidence="2" type="ORF">BDV33DRAFT_211081</name>
</gene>
<dbReference type="GO" id="GO:0006879">
    <property type="term" value="P:intracellular iron ion homeostasis"/>
    <property type="evidence" value="ECO:0007669"/>
    <property type="project" value="TreeGrafter"/>
</dbReference>
<keyword evidence="3" id="KW-1185">Reference proteome</keyword>
<organism evidence="2 3">
    <name type="scientific">Aspergillus novoparasiticus</name>
    <dbReference type="NCBI Taxonomy" id="986946"/>
    <lineage>
        <taxon>Eukaryota</taxon>
        <taxon>Fungi</taxon>
        <taxon>Dikarya</taxon>
        <taxon>Ascomycota</taxon>
        <taxon>Pezizomycotina</taxon>
        <taxon>Eurotiomycetes</taxon>
        <taxon>Eurotiomycetidae</taxon>
        <taxon>Eurotiales</taxon>
        <taxon>Aspergillaceae</taxon>
        <taxon>Aspergillus</taxon>
        <taxon>Aspergillus subgen. Circumdati</taxon>
    </lineage>
</organism>
<dbReference type="InterPro" id="IPR051410">
    <property type="entry name" value="Ferric/Cupric_Reductase"/>
</dbReference>
<dbReference type="CDD" id="cd06186">
    <property type="entry name" value="NOX_Duox_like_FAD_NADP"/>
    <property type="match status" value="1"/>
</dbReference>
<dbReference type="Proteomes" id="UP000326799">
    <property type="component" value="Unassembled WGS sequence"/>
</dbReference>
<evidence type="ECO:0000313" key="2">
    <source>
        <dbReference type="EMBL" id="KAB8212662.1"/>
    </source>
</evidence>
<protein>
    <recommendedName>
        <fullName evidence="4">FAD-binding FR-type domain-containing protein</fullName>
    </recommendedName>
</protein>
<dbReference type="InterPro" id="IPR039261">
    <property type="entry name" value="FNR_nucleotide-bd"/>
</dbReference>
<dbReference type="PANTHER" id="PTHR32361">
    <property type="entry name" value="FERRIC/CUPRIC REDUCTASE TRANSMEMBRANE COMPONENT"/>
    <property type="match status" value="1"/>
</dbReference>
<evidence type="ECO:0000256" key="1">
    <source>
        <dbReference type="ARBA" id="ARBA00022448"/>
    </source>
</evidence>
<dbReference type="GO" id="GO:0005886">
    <property type="term" value="C:plasma membrane"/>
    <property type="evidence" value="ECO:0007669"/>
    <property type="project" value="TreeGrafter"/>
</dbReference>
<sequence>MVQELLWLDIDVPRHWDIYPGQYVQLWVPQIGLRYVLQLPLFYIAFWEDTPDGDHRKLHILTRPRESGLTAELCRSIALHHREHRILVLGPYGRQCDLLWFGTVLFVVEDVGFLRVLPYIRMLVQASQHRRAMVRQLMIFWQMEDFDHQRWVSNWMQQLLDIDRGEFKILKFYLYYRRSREDVPRPSDAASRIHRCPGQLDPGQRIQEQIKSCHGNMAVGGMSAPISDPCPLQLSLSAPSYPNGALFLDPFPSSSYFFCLTWRTAANVLFIEVCASPSIREKVVEKVQSQCGRDIRLLEFPVEPYHRWQVTGGKSSATASDHEMFITSRIVEGQPNLLATTRPRH</sequence>
<dbReference type="Gene3D" id="3.40.50.80">
    <property type="entry name" value="Nucleotide-binding domain of ferredoxin-NADP reductase (FNR) module"/>
    <property type="match status" value="1"/>
</dbReference>
<proteinExistence type="predicted"/>
<reference evidence="2 3" key="1">
    <citation type="submission" date="2019-04" db="EMBL/GenBank/DDBJ databases">
        <title>Fungal friends and foes A comparative genomics study of 23 Aspergillus species from section Flavi.</title>
        <authorList>
            <consortium name="DOE Joint Genome Institute"/>
            <person name="Kjaerbolling I."/>
            <person name="Vesth T.C."/>
            <person name="Frisvad J.C."/>
            <person name="Nybo J.L."/>
            <person name="Theobald S."/>
            <person name="Kildgaard S."/>
            <person name="Petersen T.I."/>
            <person name="Kuo A."/>
            <person name="Sato A."/>
            <person name="Lyhne E.K."/>
            <person name="Kogle M.E."/>
            <person name="Wiebenga A."/>
            <person name="Kun R.S."/>
            <person name="Lubbers R.J."/>
            <person name="Makela M.R."/>
            <person name="Barry K."/>
            <person name="Chovatia M."/>
            <person name="Clum A."/>
            <person name="Daum C."/>
            <person name="Haridas S."/>
            <person name="He G."/>
            <person name="LaButti K."/>
            <person name="Lipzen A."/>
            <person name="Mondo S."/>
            <person name="Pangilinan J."/>
            <person name="Riley R."/>
            <person name="Salamov A."/>
            <person name="Simmons B.A."/>
            <person name="Magnuson J.K."/>
            <person name="Henrissat B."/>
            <person name="Mortensen U.H."/>
            <person name="Larsen T.O."/>
            <person name="De vries R.P."/>
            <person name="Grigoriev I.V."/>
            <person name="Machida M."/>
            <person name="Baker S.E."/>
            <person name="Andersen M.R."/>
        </authorList>
    </citation>
    <scope>NUCLEOTIDE SEQUENCE [LARGE SCALE GENOMIC DNA]</scope>
    <source>
        <strain evidence="2 3">CBS 126849</strain>
    </source>
</reference>
<dbReference type="AlphaFoldDB" id="A0A5N6E528"/>
<name>A0A5N6E528_9EURO</name>
<dbReference type="GO" id="GO:0015677">
    <property type="term" value="P:copper ion import"/>
    <property type="evidence" value="ECO:0007669"/>
    <property type="project" value="TreeGrafter"/>
</dbReference>
<dbReference type="EMBL" id="ML734090">
    <property type="protein sequence ID" value="KAB8212662.1"/>
    <property type="molecule type" value="Genomic_DNA"/>
</dbReference>
<evidence type="ECO:0000313" key="3">
    <source>
        <dbReference type="Proteomes" id="UP000326799"/>
    </source>
</evidence>
<dbReference type="GO" id="GO:0000293">
    <property type="term" value="F:ferric-chelate reductase activity"/>
    <property type="evidence" value="ECO:0007669"/>
    <property type="project" value="TreeGrafter"/>
</dbReference>
<evidence type="ECO:0008006" key="4">
    <source>
        <dbReference type="Google" id="ProtNLM"/>
    </source>
</evidence>